<accession>A0AAD7DIC2</accession>
<proteinExistence type="predicted"/>
<protein>
    <recommendedName>
        <fullName evidence="2">DUF7029 domain-containing protein</fullName>
    </recommendedName>
</protein>
<sequence>MRPTFEATCTYSIHPVVVLEHSSSVISTKCDYDTTTITVAFKDRSTWTMAVEDWKRHAQFLIVAFVDSCGLGRDSRERSFHVARNIRISSPKLEIIGDMEDLSLTDAIHPDCVVTIHIDSFDVQNPAAPPPSARMRRQNDGGDTTDDPSPPDNTDGRGSNDSDGIHNSSTTVQNSSTPSLLDLLKSMKLTRTTFPRIKSRTTTGFLVYLGVWPWHRPGKLILMFFLFVLLCFVENTDPLHPSN</sequence>
<evidence type="ECO:0000259" key="2">
    <source>
        <dbReference type="Pfam" id="PF22974"/>
    </source>
</evidence>
<keyword evidence="4" id="KW-1185">Reference proteome</keyword>
<dbReference type="AlphaFoldDB" id="A0AAD7DIC2"/>
<dbReference type="Proteomes" id="UP001221757">
    <property type="component" value="Unassembled WGS sequence"/>
</dbReference>
<feature type="compositionally biased region" description="Polar residues" evidence="1">
    <location>
        <begin position="165"/>
        <end position="177"/>
    </location>
</feature>
<dbReference type="EMBL" id="JARKIE010000066">
    <property type="protein sequence ID" value="KAJ7690248.1"/>
    <property type="molecule type" value="Genomic_DNA"/>
</dbReference>
<organism evidence="3 4">
    <name type="scientific">Mycena rosella</name>
    <name type="common">Pink bonnet</name>
    <name type="synonym">Agaricus rosellus</name>
    <dbReference type="NCBI Taxonomy" id="1033263"/>
    <lineage>
        <taxon>Eukaryota</taxon>
        <taxon>Fungi</taxon>
        <taxon>Dikarya</taxon>
        <taxon>Basidiomycota</taxon>
        <taxon>Agaricomycotina</taxon>
        <taxon>Agaricomycetes</taxon>
        <taxon>Agaricomycetidae</taxon>
        <taxon>Agaricales</taxon>
        <taxon>Marasmiineae</taxon>
        <taxon>Mycenaceae</taxon>
        <taxon>Mycena</taxon>
    </lineage>
</organism>
<reference evidence="3" key="1">
    <citation type="submission" date="2023-03" db="EMBL/GenBank/DDBJ databases">
        <title>Massive genome expansion in bonnet fungi (Mycena s.s.) driven by repeated elements and novel gene families across ecological guilds.</title>
        <authorList>
            <consortium name="Lawrence Berkeley National Laboratory"/>
            <person name="Harder C.B."/>
            <person name="Miyauchi S."/>
            <person name="Viragh M."/>
            <person name="Kuo A."/>
            <person name="Thoen E."/>
            <person name="Andreopoulos B."/>
            <person name="Lu D."/>
            <person name="Skrede I."/>
            <person name="Drula E."/>
            <person name="Henrissat B."/>
            <person name="Morin E."/>
            <person name="Kohler A."/>
            <person name="Barry K."/>
            <person name="LaButti K."/>
            <person name="Morin E."/>
            <person name="Salamov A."/>
            <person name="Lipzen A."/>
            <person name="Mereny Z."/>
            <person name="Hegedus B."/>
            <person name="Baldrian P."/>
            <person name="Stursova M."/>
            <person name="Weitz H."/>
            <person name="Taylor A."/>
            <person name="Grigoriev I.V."/>
            <person name="Nagy L.G."/>
            <person name="Martin F."/>
            <person name="Kauserud H."/>
        </authorList>
    </citation>
    <scope>NUCLEOTIDE SEQUENCE</scope>
    <source>
        <strain evidence="3">CBHHK067</strain>
    </source>
</reference>
<comment type="caution">
    <text evidence="3">The sequence shown here is derived from an EMBL/GenBank/DDBJ whole genome shotgun (WGS) entry which is preliminary data.</text>
</comment>
<name>A0AAD7DIC2_MYCRO</name>
<feature type="region of interest" description="Disordered" evidence="1">
    <location>
        <begin position="123"/>
        <end position="177"/>
    </location>
</feature>
<gene>
    <name evidence="3" type="ORF">B0H17DRAFT_593669</name>
</gene>
<feature type="compositionally biased region" description="Basic and acidic residues" evidence="1">
    <location>
        <begin position="154"/>
        <end position="164"/>
    </location>
</feature>
<evidence type="ECO:0000313" key="3">
    <source>
        <dbReference type="EMBL" id="KAJ7690248.1"/>
    </source>
</evidence>
<feature type="domain" description="DUF7029" evidence="2">
    <location>
        <begin position="13"/>
        <end position="109"/>
    </location>
</feature>
<evidence type="ECO:0000256" key="1">
    <source>
        <dbReference type="SAM" id="MobiDB-lite"/>
    </source>
</evidence>
<dbReference type="Pfam" id="PF22974">
    <property type="entry name" value="DUF7029"/>
    <property type="match status" value="1"/>
</dbReference>
<dbReference type="InterPro" id="IPR054293">
    <property type="entry name" value="DUF7029"/>
</dbReference>
<evidence type="ECO:0000313" key="4">
    <source>
        <dbReference type="Proteomes" id="UP001221757"/>
    </source>
</evidence>